<accession>A0ABT8EU04</accession>
<sequence length="268" mass="27700">MSDQVVATVALALLCGGLGLLVPALIARVPEPEPVTTDDAVAEQDVPLPTVLPAAPSGSSPSTPAAPTVDDEGPKEPYVDIARLPGLVWRAALASAAAGALVGWSVGATWDLLPLVPLVPVSVALAVVDWRTRLLPTKVIAPTYLVTIALTLVTWLVTGGTDDLVRAFWGWLVAGGIFFVLWFVHPRGLGYGDVRLAGLLGIALGHLGWGELLVGVYGGFLLGGVGGGLLSLLRVVERKAFPFGPFMLVAALMGVWIGEPVLDGLVTG</sequence>
<comment type="caution">
    <text evidence="5">The sequence shown here is derived from an EMBL/GenBank/DDBJ whole genome shotgun (WGS) entry which is preliminary data.</text>
</comment>
<organism evidence="5 6">
    <name type="scientific">Nocardioides abyssi</name>
    <dbReference type="NCBI Taxonomy" id="3058370"/>
    <lineage>
        <taxon>Bacteria</taxon>
        <taxon>Bacillati</taxon>
        <taxon>Actinomycetota</taxon>
        <taxon>Actinomycetes</taxon>
        <taxon>Propionibacteriales</taxon>
        <taxon>Nocardioidaceae</taxon>
        <taxon>Nocardioides</taxon>
    </lineage>
</organism>
<dbReference type="EMBL" id="JAUHJR010000003">
    <property type="protein sequence ID" value="MDN4161584.1"/>
    <property type="molecule type" value="Genomic_DNA"/>
</dbReference>
<feature type="transmembrane region" description="Helical" evidence="3">
    <location>
        <begin position="112"/>
        <end position="130"/>
    </location>
</feature>
<protein>
    <submittedName>
        <fullName evidence="5">A24 family peptidase</fullName>
        <ecNumber evidence="5">3.4.23.-</ecNumber>
    </submittedName>
</protein>
<keyword evidence="3" id="KW-0472">Membrane</keyword>
<feature type="transmembrane region" description="Helical" evidence="3">
    <location>
        <begin position="139"/>
        <end position="158"/>
    </location>
</feature>
<evidence type="ECO:0000256" key="1">
    <source>
        <dbReference type="ARBA" id="ARBA00005801"/>
    </source>
</evidence>
<dbReference type="GO" id="GO:0016787">
    <property type="term" value="F:hydrolase activity"/>
    <property type="evidence" value="ECO:0007669"/>
    <property type="project" value="UniProtKB-KW"/>
</dbReference>
<keyword evidence="3" id="KW-1133">Transmembrane helix</keyword>
<name>A0ABT8EU04_9ACTN</name>
<reference evidence="5" key="1">
    <citation type="submission" date="2023-06" db="EMBL/GenBank/DDBJ databases">
        <title>Draft genome sequence of Nocardioides sp. SOB72.</title>
        <authorList>
            <person name="Zhang G."/>
        </authorList>
    </citation>
    <scope>NUCLEOTIDE SEQUENCE</scope>
    <source>
        <strain evidence="5">SOB72</strain>
    </source>
</reference>
<dbReference type="Proteomes" id="UP001168537">
    <property type="component" value="Unassembled WGS sequence"/>
</dbReference>
<evidence type="ECO:0000313" key="5">
    <source>
        <dbReference type="EMBL" id="MDN4161584.1"/>
    </source>
</evidence>
<dbReference type="Gene3D" id="1.20.120.1220">
    <property type="match status" value="1"/>
</dbReference>
<proteinExistence type="inferred from homology"/>
<dbReference type="InterPro" id="IPR050882">
    <property type="entry name" value="Prepilin_peptidase/N-MTase"/>
</dbReference>
<keyword evidence="5" id="KW-0378">Hydrolase</keyword>
<evidence type="ECO:0000313" key="6">
    <source>
        <dbReference type="Proteomes" id="UP001168537"/>
    </source>
</evidence>
<comment type="similarity">
    <text evidence="1">Belongs to the peptidase A24 family.</text>
</comment>
<feature type="transmembrane region" description="Helical" evidence="3">
    <location>
        <begin position="164"/>
        <end position="184"/>
    </location>
</feature>
<keyword evidence="3" id="KW-0812">Transmembrane</keyword>
<evidence type="ECO:0000259" key="4">
    <source>
        <dbReference type="Pfam" id="PF01478"/>
    </source>
</evidence>
<feature type="compositionally biased region" description="Low complexity" evidence="2">
    <location>
        <begin position="53"/>
        <end position="68"/>
    </location>
</feature>
<dbReference type="RefSeq" id="WP_300960486.1">
    <property type="nucleotide sequence ID" value="NZ_JAUHJR010000003.1"/>
</dbReference>
<dbReference type="EC" id="3.4.23.-" evidence="5"/>
<feature type="transmembrane region" description="Helical" evidence="3">
    <location>
        <begin position="6"/>
        <end position="26"/>
    </location>
</feature>
<feature type="domain" description="Prepilin type IV endopeptidase peptidase" evidence="4">
    <location>
        <begin position="120"/>
        <end position="225"/>
    </location>
</feature>
<feature type="transmembrane region" description="Helical" evidence="3">
    <location>
        <begin position="215"/>
        <end position="233"/>
    </location>
</feature>
<gene>
    <name evidence="5" type="ORF">QWY29_09495</name>
</gene>
<dbReference type="Pfam" id="PF01478">
    <property type="entry name" value="Peptidase_A24"/>
    <property type="match status" value="1"/>
</dbReference>
<feature type="transmembrane region" description="Helical" evidence="3">
    <location>
        <begin position="240"/>
        <end position="258"/>
    </location>
</feature>
<evidence type="ECO:0000256" key="3">
    <source>
        <dbReference type="SAM" id="Phobius"/>
    </source>
</evidence>
<keyword evidence="6" id="KW-1185">Reference proteome</keyword>
<feature type="region of interest" description="Disordered" evidence="2">
    <location>
        <begin position="51"/>
        <end position="73"/>
    </location>
</feature>
<dbReference type="InterPro" id="IPR000045">
    <property type="entry name" value="Prepilin_IV_endopep_pep"/>
</dbReference>
<dbReference type="PANTHER" id="PTHR30487:SF0">
    <property type="entry name" value="PREPILIN LEADER PEPTIDASE_N-METHYLTRANSFERASE-RELATED"/>
    <property type="match status" value="1"/>
</dbReference>
<feature type="transmembrane region" description="Helical" evidence="3">
    <location>
        <begin position="191"/>
        <end position="209"/>
    </location>
</feature>
<dbReference type="PANTHER" id="PTHR30487">
    <property type="entry name" value="TYPE 4 PREPILIN-LIKE PROTEINS LEADER PEPTIDE-PROCESSING ENZYME"/>
    <property type="match status" value="1"/>
</dbReference>
<evidence type="ECO:0000256" key="2">
    <source>
        <dbReference type="SAM" id="MobiDB-lite"/>
    </source>
</evidence>